<dbReference type="Gene3D" id="2.40.50.90">
    <property type="match status" value="1"/>
</dbReference>
<evidence type="ECO:0000259" key="4">
    <source>
        <dbReference type="PROSITE" id="PS50830"/>
    </source>
</evidence>
<gene>
    <name evidence="5" type="ORF">A3G14_04275</name>
</gene>
<dbReference type="GO" id="GO:0004519">
    <property type="term" value="F:endonuclease activity"/>
    <property type="evidence" value="ECO:0007669"/>
    <property type="project" value="UniProtKB-KW"/>
</dbReference>
<dbReference type="PANTHER" id="PTHR12302:SF3">
    <property type="entry name" value="SERINE_THREONINE-PROTEIN KINASE 31"/>
    <property type="match status" value="1"/>
</dbReference>
<dbReference type="InterPro" id="IPR035437">
    <property type="entry name" value="SNase_OB-fold_sf"/>
</dbReference>
<comment type="caution">
    <text evidence="5">The sequence shown here is derived from an EMBL/GenBank/DDBJ whole genome shotgun (WGS) entry which is preliminary data.</text>
</comment>
<evidence type="ECO:0000313" key="5">
    <source>
        <dbReference type="EMBL" id="OGE14276.1"/>
    </source>
</evidence>
<dbReference type="PANTHER" id="PTHR12302">
    <property type="entry name" value="EBNA2 BINDING PROTEIN P100"/>
    <property type="match status" value="1"/>
</dbReference>
<feature type="domain" description="TNase-like" evidence="4">
    <location>
        <begin position="13"/>
        <end position="141"/>
    </location>
</feature>
<name>A0A1F5ID18_9BACT</name>
<sequence>MESLQQDQQETTDAEGVKVTRVIDGDTIEIEGGARVRYIGIDTPETVAPTSTIQCYGKEASNKNRELVEGKQVKLEKDVSETDRYGRLLRYVYVGDTFLNDYLVRQGFASAFSYPPDVKNQSQLTEAQTEARNNNRGLWGACSGSGLTQPKAITQPTTPQSGNCDQSYPTVCIPPAPPDLDCSDISYRRFKVVAPDPHNFDGDHDGVGCESL</sequence>
<dbReference type="EMBL" id="MFBY01000003">
    <property type="protein sequence ID" value="OGE14276.1"/>
    <property type="molecule type" value="Genomic_DNA"/>
</dbReference>
<dbReference type="GO" id="GO:0016787">
    <property type="term" value="F:hydrolase activity"/>
    <property type="evidence" value="ECO:0007669"/>
    <property type="project" value="UniProtKB-KW"/>
</dbReference>
<dbReference type="PROSITE" id="PS50830">
    <property type="entry name" value="TNASE_3"/>
    <property type="match status" value="1"/>
</dbReference>
<dbReference type="SMART" id="SM00318">
    <property type="entry name" value="SNc"/>
    <property type="match status" value="1"/>
</dbReference>
<evidence type="ECO:0000256" key="3">
    <source>
        <dbReference type="ARBA" id="ARBA00022801"/>
    </source>
</evidence>
<reference evidence="5 6" key="1">
    <citation type="journal article" date="2016" name="Nat. Commun.">
        <title>Thousands of microbial genomes shed light on interconnected biogeochemical processes in an aquifer system.</title>
        <authorList>
            <person name="Anantharaman K."/>
            <person name="Brown C.T."/>
            <person name="Hug L.A."/>
            <person name="Sharon I."/>
            <person name="Castelle C.J."/>
            <person name="Probst A.J."/>
            <person name="Thomas B.C."/>
            <person name="Singh A."/>
            <person name="Wilkins M.J."/>
            <person name="Karaoz U."/>
            <person name="Brodie E.L."/>
            <person name="Williams K.H."/>
            <person name="Hubbard S.S."/>
            <person name="Banfield J.F."/>
        </authorList>
    </citation>
    <scope>NUCLEOTIDE SEQUENCE [LARGE SCALE GENOMIC DNA]</scope>
</reference>
<accession>A0A1F5ID18</accession>
<keyword evidence="1" id="KW-0540">Nuclease</keyword>
<dbReference type="AlphaFoldDB" id="A0A1F5ID18"/>
<protein>
    <recommendedName>
        <fullName evidence="4">TNase-like domain-containing protein</fullName>
    </recommendedName>
</protein>
<dbReference type="InterPro" id="IPR016071">
    <property type="entry name" value="Staphylococal_nuclease_OB-fold"/>
</dbReference>
<organism evidence="5 6">
    <name type="scientific">Candidatus Curtissbacteria bacterium RIFCSPLOWO2_12_FULL_38_9</name>
    <dbReference type="NCBI Taxonomy" id="1797735"/>
    <lineage>
        <taxon>Bacteria</taxon>
        <taxon>Candidatus Curtissiibacteriota</taxon>
    </lineage>
</organism>
<evidence type="ECO:0000256" key="1">
    <source>
        <dbReference type="ARBA" id="ARBA00022722"/>
    </source>
</evidence>
<keyword evidence="3" id="KW-0378">Hydrolase</keyword>
<dbReference type="SUPFAM" id="SSF50199">
    <property type="entry name" value="Staphylococcal nuclease"/>
    <property type="match status" value="1"/>
</dbReference>
<proteinExistence type="predicted"/>
<dbReference type="Proteomes" id="UP000177300">
    <property type="component" value="Unassembled WGS sequence"/>
</dbReference>
<evidence type="ECO:0000313" key="6">
    <source>
        <dbReference type="Proteomes" id="UP000177300"/>
    </source>
</evidence>
<evidence type="ECO:0000256" key="2">
    <source>
        <dbReference type="ARBA" id="ARBA00022759"/>
    </source>
</evidence>
<dbReference type="Pfam" id="PF00565">
    <property type="entry name" value="SNase"/>
    <property type="match status" value="1"/>
</dbReference>
<keyword evidence="2" id="KW-0255">Endonuclease</keyword>